<sequence>MNTNSQSQIQEKDLRSSVAPKTSDKKVANESNAEDDYMSMSFIVEAQKHDSSMSKQKLNSSLQDNSSKSRGQRGKDLKRKRSAMNSNGGPSSSSSSTICEDEYDSDDYDPSTRTYNPFPYDDTSFSGHSGKTQKKALQQQMIKQRLRGEQTKISSSNIGFKLLAKMGYKEGMALGKTYTPTDPSASTISSLSNNNNTVFRRTVEKKNLETQTIENFRLQQKSVLKYKLYCKYLIEARNNCLQLDESCHISTNPLLEKYKHYILIKNRPPKQIDNILLDSQGNHKTCINVGLDTIGKWVRGQGMESTQKINAFGITEMTPEELEDFYQRELVPKDLLESEQELFRVLSYLRDVHSDLKSKCPGFKKEEHDVSLDDF</sequence>
<dbReference type="PANTHER" id="PTHR21032">
    <property type="entry name" value="G PATCH DOMAIN-CONTAINING PROTEIN 11"/>
    <property type="match status" value="1"/>
</dbReference>
<evidence type="ECO:0000313" key="3">
    <source>
        <dbReference type="EMBL" id="ETO19244.1"/>
    </source>
</evidence>
<dbReference type="AlphaFoldDB" id="X6N0H5"/>
<dbReference type="InterPro" id="IPR000467">
    <property type="entry name" value="G_patch_dom"/>
</dbReference>
<protein>
    <recommendedName>
        <fullName evidence="2">G-patch domain-containing protein</fullName>
    </recommendedName>
</protein>
<name>X6N0H5_RETFI</name>
<dbReference type="PROSITE" id="PS50174">
    <property type="entry name" value="G_PATCH"/>
    <property type="match status" value="1"/>
</dbReference>
<dbReference type="GO" id="GO:0003676">
    <property type="term" value="F:nucleic acid binding"/>
    <property type="evidence" value="ECO:0007669"/>
    <property type="project" value="InterPro"/>
</dbReference>
<dbReference type="EMBL" id="ASPP01013884">
    <property type="protein sequence ID" value="ETO19244.1"/>
    <property type="molecule type" value="Genomic_DNA"/>
</dbReference>
<organism evidence="3 4">
    <name type="scientific">Reticulomyxa filosa</name>
    <dbReference type="NCBI Taxonomy" id="46433"/>
    <lineage>
        <taxon>Eukaryota</taxon>
        <taxon>Sar</taxon>
        <taxon>Rhizaria</taxon>
        <taxon>Retaria</taxon>
        <taxon>Foraminifera</taxon>
        <taxon>Monothalamids</taxon>
        <taxon>Reticulomyxidae</taxon>
        <taxon>Reticulomyxa</taxon>
    </lineage>
</organism>
<evidence type="ECO:0000259" key="2">
    <source>
        <dbReference type="PROSITE" id="PS50174"/>
    </source>
</evidence>
<comment type="caution">
    <text evidence="3">The sequence shown here is derived from an EMBL/GenBank/DDBJ whole genome shotgun (WGS) entry which is preliminary data.</text>
</comment>
<feature type="compositionally biased region" description="Polar residues" evidence="1">
    <location>
        <begin position="123"/>
        <end position="136"/>
    </location>
</feature>
<dbReference type="InterPro" id="IPR039249">
    <property type="entry name" value="GPATCH11"/>
</dbReference>
<dbReference type="GO" id="GO:0000776">
    <property type="term" value="C:kinetochore"/>
    <property type="evidence" value="ECO:0007669"/>
    <property type="project" value="TreeGrafter"/>
</dbReference>
<dbReference type="OrthoDB" id="21470at2759"/>
<evidence type="ECO:0000256" key="1">
    <source>
        <dbReference type="SAM" id="MobiDB-lite"/>
    </source>
</evidence>
<dbReference type="Proteomes" id="UP000023152">
    <property type="component" value="Unassembled WGS sequence"/>
</dbReference>
<feature type="domain" description="G-patch" evidence="2">
    <location>
        <begin position="155"/>
        <end position="176"/>
    </location>
</feature>
<accession>X6N0H5</accession>
<reference evidence="3 4" key="1">
    <citation type="journal article" date="2013" name="Curr. Biol.">
        <title>The Genome of the Foraminiferan Reticulomyxa filosa.</title>
        <authorList>
            <person name="Glockner G."/>
            <person name="Hulsmann N."/>
            <person name="Schleicher M."/>
            <person name="Noegel A.A."/>
            <person name="Eichinger L."/>
            <person name="Gallinger C."/>
            <person name="Pawlowski J."/>
            <person name="Sierra R."/>
            <person name="Euteneuer U."/>
            <person name="Pillet L."/>
            <person name="Moustafa A."/>
            <person name="Platzer M."/>
            <person name="Groth M."/>
            <person name="Szafranski K."/>
            <person name="Schliwa M."/>
        </authorList>
    </citation>
    <scope>NUCLEOTIDE SEQUENCE [LARGE SCALE GENOMIC DNA]</scope>
</reference>
<proteinExistence type="predicted"/>
<feature type="compositionally biased region" description="Basic residues" evidence="1">
    <location>
        <begin position="70"/>
        <end position="82"/>
    </location>
</feature>
<dbReference type="PANTHER" id="PTHR21032:SF0">
    <property type="entry name" value="G PATCH DOMAIN-CONTAINING PROTEIN 11"/>
    <property type="match status" value="1"/>
</dbReference>
<feature type="compositionally biased region" description="Polar residues" evidence="1">
    <location>
        <begin position="53"/>
        <end position="69"/>
    </location>
</feature>
<feature type="compositionally biased region" description="Acidic residues" evidence="1">
    <location>
        <begin position="99"/>
        <end position="109"/>
    </location>
</feature>
<gene>
    <name evidence="3" type="ORF">RFI_17988</name>
</gene>
<feature type="region of interest" description="Disordered" evidence="1">
    <location>
        <begin position="1"/>
        <end position="136"/>
    </location>
</feature>
<evidence type="ECO:0000313" key="4">
    <source>
        <dbReference type="Proteomes" id="UP000023152"/>
    </source>
</evidence>
<keyword evidence="4" id="KW-1185">Reference proteome</keyword>
<dbReference type="Pfam" id="PF01585">
    <property type="entry name" value="G-patch"/>
    <property type="match status" value="1"/>
</dbReference>